<sequence>MCILVNIVSKHRETIQRKGDMMMDKPDYQAQPKPSIWQLITTIPVTIKEMITGKRSAWEASKKLRHPLLSLTWQTSSAVQVQHQLEHMMASVRTSGVQTASLRSSQLDPYSVEELELVQEIKQLTRVHNQSNVSRTAAYLACYKSYPELHWALLAHFVSRNGGYNMTDLRSGLLKNILNDQEKERVYLLLERCNALIFQDAYPQLMLYMKSKEKGRSYFHLLSEFHISSFMVPFWEQFWLNRDSALLAVGLIINEQNYIEYRVIRNSFYQHHVTSTLSFRSHEIAGLNHIVIPLGINEELVGLTLSNFNKVHERIAFGKNLYALLFGHEQVLDRAAAYAYAVPHEGSRSEYWPKFFTAQKELSTHEALVSPMLSRNEALPSGSKLYSPKLLDVWQDLPYEKISREDWLTQTDSLGHLTVPRRPKLFEISHEHRSSLSKLAMMHDLDRLI</sequence>
<protein>
    <submittedName>
        <fullName evidence="1">DUF2515 family protein</fullName>
    </submittedName>
</protein>
<name>A0AAX3N015_9BACL</name>
<gene>
    <name evidence="1" type="ORF">PUW23_21030</name>
</gene>
<dbReference type="EMBL" id="CP118101">
    <property type="protein sequence ID" value="WDH81952.1"/>
    <property type="molecule type" value="Genomic_DNA"/>
</dbReference>
<dbReference type="Proteomes" id="UP001220962">
    <property type="component" value="Chromosome"/>
</dbReference>
<organism evidence="1 2">
    <name type="scientific">Paenibacillus urinalis</name>
    <dbReference type="NCBI Taxonomy" id="521520"/>
    <lineage>
        <taxon>Bacteria</taxon>
        <taxon>Bacillati</taxon>
        <taxon>Bacillota</taxon>
        <taxon>Bacilli</taxon>
        <taxon>Bacillales</taxon>
        <taxon>Paenibacillaceae</taxon>
        <taxon>Paenibacillus</taxon>
    </lineage>
</organism>
<dbReference type="Pfam" id="PF10720">
    <property type="entry name" value="DUF2515"/>
    <property type="match status" value="1"/>
</dbReference>
<dbReference type="AlphaFoldDB" id="A0AAX3N015"/>
<dbReference type="InterPro" id="IPR019658">
    <property type="entry name" value="DUF2515"/>
</dbReference>
<accession>A0AAX3N015</accession>
<reference evidence="1" key="1">
    <citation type="submission" date="2023-02" db="EMBL/GenBank/DDBJ databases">
        <title>Pathogen: clinical or host-associated sample.</title>
        <authorList>
            <person name="Hergert J."/>
            <person name="Casey R."/>
            <person name="Wagner J."/>
            <person name="Young E.L."/>
            <person name="Oakeson K.F."/>
        </authorList>
    </citation>
    <scope>NUCLEOTIDE SEQUENCE</scope>
    <source>
        <strain evidence="1">2022CK-00830</strain>
    </source>
</reference>
<evidence type="ECO:0000313" key="1">
    <source>
        <dbReference type="EMBL" id="WDH81952.1"/>
    </source>
</evidence>
<proteinExistence type="predicted"/>
<dbReference type="RefSeq" id="WP_238546469.1">
    <property type="nucleotide sequence ID" value="NZ_CP118101.1"/>
</dbReference>
<evidence type="ECO:0000313" key="2">
    <source>
        <dbReference type="Proteomes" id="UP001220962"/>
    </source>
</evidence>